<protein>
    <submittedName>
        <fullName evidence="2">Uncharacterized protein</fullName>
    </submittedName>
</protein>
<name>A0AC34GYI9_9BILA</name>
<dbReference type="WBParaSite" id="ES5_v2.g9941.t1">
    <property type="protein sequence ID" value="ES5_v2.g9941.t1"/>
    <property type="gene ID" value="ES5_v2.g9941"/>
</dbReference>
<accession>A0AC34GYI9</accession>
<reference evidence="2" key="1">
    <citation type="submission" date="2022-11" db="UniProtKB">
        <authorList>
            <consortium name="WormBaseParasite"/>
        </authorList>
    </citation>
    <scope>IDENTIFICATION</scope>
</reference>
<evidence type="ECO:0000313" key="2">
    <source>
        <dbReference type="WBParaSite" id="ES5_v2.g9941.t1"/>
    </source>
</evidence>
<organism evidence="1 2">
    <name type="scientific">Panagrolaimus sp. ES5</name>
    <dbReference type="NCBI Taxonomy" id="591445"/>
    <lineage>
        <taxon>Eukaryota</taxon>
        <taxon>Metazoa</taxon>
        <taxon>Ecdysozoa</taxon>
        <taxon>Nematoda</taxon>
        <taxon>Chromadorea</taxon>
        <taxon>Rhabditida</taxon>
        <taxon>Tylenchina</taxon>
        <taxon>Panagrolaimomorpha</taxon>
        <taxon>Panagrolaimoidea</taxon>
        <taxon>Panagrolaimidae</taxon>
        <taxon>Panagrolaimus</taxon>
    </lineage>
</organism>
<dbReference type="Proteomes" id="UP000887579">
    <property type="component" value="Unplaced"/>
</dbReference>
<sequence length="508" mass="58778">MTRNIYVTALIENEKVFFTSTQFGNEQVNDFHLFICDLKSAAPYLKILNELRSFVADLNHIKAIAFIINEHRFSTYKAFYVFRQKCYEFCQKHGIFYFAPLKSFINDFMALSLTQTMVNEGEEVTVIGRINQSATGSTFIREKNYYRLVNIHISLNFSPTLQWKQTFMENSKPKKIVFFPSVDQLSNYMYYLNDFKKVFINPKPVAVTVKLTTQLFQKHIMDMVQHVMGEKLSQYYILKTFGNISAVHIQNNYFITVTRYEALPLEKSAVIDVDRTKTIVYTAKVRPEYPLSYFEEVKLSKFKCKKVKVTLKLDENGFYDLKVEPYDAGKNNLNKKLSKLSVNDNLEKARIIFDEQNFCVYLQKDGKEKLINGSDKTPIYLSFTEKKPLIGKPAKEAYEANPEFVIFDLIKLCSTSNANIMDSKWGFKFEKEDKGFKVKVQTTKGPGESSIDFLLALILQHGLQMIKNEVGKKMDKIEIGFDGFTPNEILKENFEKAGKILKTAITFG</sequence>
<evidence type="ECO:0000313" key="1">
    <source>
        <dbReference type="Proteomes" id="UP000887579"/>
    </source>
</evidence>
<proteinExistence type="predicted"/>